<dbReference type="SUPFAM" id="SSF101898">
    <property type="entry name" value="NHL repeat"/>
    <property type="match status" value="1"/>
</dbReference>
<keyword evidence="5" id="KW-1185">Reference proteome</keyword>
<dbReference type="InterPro" id="IPR009722">
    <property type="entry name" value="YjiK/CarP"/>
</dbReference>
<reference evidence="4 5" key="1">
    <citation type="submission" date="2020-01" db="EMBL/GenBank/DDBJ databases">
        <title>Leptobacterium flavescens.</title>
        <authorList>
            <person name="Wang G."/>
        </authorList>
    </citation>
    <scope>NUCLEOTIDE SEQUENCE [LARGE SCALE GENOMIC DNA]</scope>
    <source>
        <strain evidence="4 5">KCTC 22160</strain>
    </source>
</reference>
<keyword evidence="3" id="KW-0472">Membrane</keyword>
<accession>A0A6P0UNU0</accession>
<evidence type="ECO:0000256" key="3">
    <source>
        <dbReference type="ARBA" id="ARBA00023136"/>
    </source>
</evidence>
<organism evidence="4 5">
    <name type="scientific">Leptobacterium flavescens</name>
    <dbReference type="NCBI Taxonomy" id="472055"/>
    <lineage>
        <taxon>Bacteria</taxon>
        <taxon>Pseudomonadati</taxon>
        <taxon>Bacteroidota</taxon>
        <taxon>Flavobacteriia</taxon>
        <taxon>Flavobacteriales</taxon>
        <taxon>Flavobacteriaceae</taxon>
        <taxon>Leptobacterium</taxon>
    </lineage>
</organism>
<evidence type="ECO:0008006" key="6">
    <source>
        <dbReference type="Google" id="ProtNLM"/>
    </source>
</evidence>
<name>A0A6P0UNU0_9FLAO</name>
<comment type="caution">
    <text evidence="4">The sequence shown here is derived from an EMBL/GenBank/DDBJ whole genome shotgun (WGS) entry which is preliminary data.</text>
</comment>
<dbReference type="Proteomes" id="UP000468581">
    <property type="component" value="Unassembled WGS sequence"/>
</dbReference>
<comment type="subcellular location">
    <subcellularLocation>
        <location evidence="1">Cell membrane</location>
    </subcellularLocation>
</comment>
<dbReference type="Pfam" id="PF06977">
    <property type="entry name" value="SdiA-regulated"/>
    <property type="match status" value="1"/>
</dbReference>
<keyword evidence="2" id="KW-1003">Cell membrane</keyword>
<dbReference type="PROSITE" id="PS51257">
    <property type="entry name" value="PROKAR_LIPOPROTEIN"/>
    <property type="match status" value="1"/>
</dbReference>
<evidence type="ECO:0000256" key="2">
    <source>
        <dbReference type="ARBA" id="ARBA00022475"/>
    </source>
</evidence>
<evidence type="ECO:0000313" key="4">
    <source>
        <dbReference type="EMBL" id="NER14637.1"/>
    </source>
</evidence>
<dbReference type="AlphaFoldDB" id="A0A6P0UNU0"/>
<dbReference type="EMBL" id="JAABOO010000003">
    <property type="protein sequence ID" value="NER14637.1"/>
    <property type="molecule type" value="Genomic_DNA"/>
</dbReference>
<protein>
    <recommendedName>
        <fullName evidence="6">SdiA-regulated family protein</fullName>
    </recommendedName>
</protein>
<evidence type="ECO:0000256" key="1">
    <source>
        <dbReference type="ARBA" id="ARBA00004236"/>
    </source>
</evidence>
<dbReference type="RefSeq" id="WP_163607921.1">
    <property type="nucleotide sequence ID" value="NZ_JAABOO010000003.1"/>
</dbReference>
<sequence>MKKIFVLIGLLLFSCSDYGQLSYVLKIPNKLSENSGIEYSEAKGLLWVIEDSGNKDHIYALDKKGKIVRNINIKKAKNSDWEDLSRDNKGNFYIGDIGNNYNMRKDLTIYKIPDPDKTPDAEELEAEKITFEYPEQTRFPPKKSERIYDAEAFFYYREHLYIFTKNRSTPFTGKTYLYRIPAKKGHHKAELIASHFMCGEYLNCAITAAAISPDMKKVVLLSHDKVWVFSDFTTDNFFEGKKREIALNHYSQKEGICFKDNDTLLISDEDNVVVGRNLYMLKLD</sequence>
<proteinExistence type="predicted"/>
<dbReference type="GO" id="GO:0005886">
    <property type="term" value="C:plasma membrane"/>
    <property type="evidence" value="ECO:0007669"/>
    <property type="project" value="UniProtKB-SubCell"/>
</dbReference>
<evidence type="ECO:0000313" key="5">
    <source>
        <dbReference type="Proteomes" id="UP000468581"/>
    </source>
</evidence>
<gene>
    <name evidence="4" type="ORF">GWK08_14370</name>
</gene>